<evidence type="ECO:0000313" key="4">
    <source>
        <dbReference type="Proteomes" id="UP000286595"/>
    </source>
</evidence>
<reference evidence="3 4" key="1">
    <citation type="submission" date="2018-08" db="EMBL/GenBank/DDBJ databases">
        <title>A genome reference for cultivated species of the human gut microbiota.</title>
        <authorList>
            <person name="Zou Y."/>
            <person name="Xue W."/>
            <person name="Luo G."/>
        </authorList>
    </citation>
    <scope>NUCLEOTIDE SEQUENCE [LARGE SCALE GENOMIC DNA]</scope>
    <source>
        <strain evidence="3 4">AM22-12LB</strain>
    </source>
</reference>
<dbReference type="InterPro" id="IPR032379">
    <property type="entry name" value="DUF4874"/>
</dbReference>
<dbReference type="EMBL" id="QRIM01000005">
    <property type="protein sequence ID" value="RHG61223.1"/>
    <property type="molecule type" value="Genomic_DNA"/>
</dbReference>
<evidence type="ECO:0000259" key="1">
    <source>
        <dbReference type="Pfam" id="PF16116"/>
    </source>
</evidence>
<dbReference type="Proteomes" id="UP000286595">
    <property type="component" value="Unassembled WGS sequence"/>
</dbReference>
<evidence type="ECO:0000313" key="3">
    <source>
        <dbReference type="EMBL" id="RHG61223.1"/>
    </source>
</evidence>
<feature type="domain" description="DUF4874" evidence="2">
    <location>
        <begin position="32"/>
        <end position="187"/>
    </location>
</feature>
<organism evidence="3 4">
    <name type="scientific">Coprococcus comes</name>
    <dbReference type="NCBI Taxonomy" id="410072"/>
    <lineage>
        <taxon>Bacteria</taxon>
        <taxon>Bacillati</taxon>
        <taxon>Bacillota</taxon>
        <taxon>Clostridia</taxon>
        <taxon>Lachnospirales</taxon>
        <taxon>Lachnospiraceae</taxon>
        <taxon>Coprococcus</taxon>
    </lineage>
</organism>
<protein>
    <submittedName>
        <fullName evidence="3">DUF4874 domain-containing protein</fullName>
    </submittedName>
</protein>
<sequence>MKELDKKVITNLNIVKKFHKAPLVEALKKVENPGTGWYHLYTFDATCADPVLYVACEEEEIVLLLIDIGGFRGKELSTEALLSIRQIFYFFKEKKKDMIVRFAYDTEGKGMEKEPESGRIVLEHIRQLGTVIREYQSWILVVQGLLVGSWGEMHDSKYLTKKWLIRLAEEMLKATDSQCHLAVRKPAQLRCIEEALGEKAKRNLTLFDDGIFGSETDLGTYGSSPEDRMRELSWMEENLSNGYIGGEVLAVQGMDEPVWIDGKRAEADFRKMHISYLNSVHQKKILDGWKKETMMWQEKQVSAYEYLGAHLGYRFVVRDVRFCRGVLKIRIENTGFANLCEDAICRLQIYAEHGKTERMIETDPKKWECRKENTLEIRLAKEEQRKGTRYLLQLFRKKDGRSIRFANQGAEDGVLLGNF</sequence>
<name>A0A3R6E3H6_9FIRM</name>
<proteinExistence type="predicted"/>
<gene>
    <name evidence="3" type="ORF">DW252_05770</name>
</gene>
<accession>A0A3R6E3H6</accession>
<dbReference type="Pfam" id="PF16173">
    <property type="entry name" value="DUF4874"/>
    <property type="match status" value="1"/>
</dbReference>
<dbReference type="Pfam" id="PF16116">
    <property type="entry name" value="DUF4832"/>
    <property type="match status" value="1"/>
</dbReference>
<dbReference type="InterPro" id="IPR032267">
    <property type="entry name" value="DUF4832"/>
</dbReference>
<dbReference type="AlphaFoldDB" id="A0A3R6E3H6"/>
<comment type="caution">
    <text evidence="3">The sequence shown here is derived from an EMBL/GenBank/DDBJ whole genome shotgun (WGS) entry which is preliminary data.</text>
</comment>
<evidence type="ECO:0000259" key="2">
    <source>
        <dbReference type="Pfam" id="PF16173"/>
    </source>
</evidence>
<feature type="domain" description="DUF4832" evidence="1">
    <location>
        <begin position="205"/>
        <end position="407"/>
    </location>
</feature>